<keyword evidence="7" id="KW-0472">Membrane</keyword>
<sequence>MKAVGKVKKWLRGRPPRGKWTLLRRSLQLFILIMFSIQLFTGGVLFNGSLASSRPIDIVLNQTIALPGMEVNEIYIPMLDPIAFLEMLAATHYATIESLTAVLVVVALYSVLGRFFCGWVCPMDLLFSIFEKKLNLPNQPRHSTFHTPTKAEKAVPIIALIAYVLLSWALGYPFYTTISPTSNASKLGSAVLGVIANVPGAAAGTALAYGAFVVFALIVNVVAEKVFGIKRAWCRFVCPIGALYGFVMNKYDPFKIKINDVSRCTKCRLCSMVCPMGIDVMGDYVLKNKDVTDYRCFRCGRCVEVCPTNVISLGFRLKRTK</sequence>
<proteinExistence type="predicted"/>
<feature type="transmembrane region" description="Helical" evidence="7">
    <location>
        <begin position="190"/>
        <end position="223"/>
    </location>
</feature>
<dbReference type="Pfam" id="PF12801">
    <property type="entry name" value="Fer4_5"/>
    <property type="match status" value="2"/>
</dbReference>
<feature type="domain" description="4Fe-4S ferredoxin-type" evidence="8">
    <location>
        <begin position="254"/>
        <end position="284"/>
    </location>
</feature>
<dbReference type="InterPro" id="IPR017900">
    <property type="entry name" value="4Fe4S_Fe_S_CS"/>
</dbReference>
<dbReference type="HOGENOM" id="CLU_066585_1_0_2"/>
<dbReference type="GeneID" id="5562235"/>
<dbReference type="GO" id="GO:0016491">
    <property type="term" value="F:oxidoreductase activity"/>
    <property type="evidence" value="ECO:0007669"/>
    <property type="project" value="UniProtKB-ARBA"/>
</dbReference>
<dbReference type="GO" id="GO:0051539">
    <property type="term" value="F:4 iron, 4 sulfur cluster binding"/>
    <property type="evidence" value="ECO:0007669"/>
    <property type="project" value="UniProtKB-KW"/>
</dbReference>
<evidence type="ECO:0000256" key="3">
    <source>
        <dbReference type="ARBA" id="ARBA00022723"/>
    </source>
</evidence>
<dbReference type="KEGG" id="iho:Igni_1377"/>
<dbReference type="STRING" id="453591.Igni_1377"/>
<evidence type="ECO:0000256" key="4">
    <source>
        <dbReference type="ARBA" id="ARBA00022982"/>
    </source>
</evidence>
<dbReference type="Gene3D" id="3.30.70.20">
    <property type="match status" value="1"/>
</dbReference>
<name>A8ACA1_IGNH4</name>
<dbReference type="AlphaFoldDB" id="A8ACA1"/>
<dbReference type="Pfam" id="PF13237">
    <property type="entry name" value="Fer4_10"/>
    <property type="match status" value="1"/>
</dbReference>
<dbReference type="EMBL" id="CP000816">
    <property type="protein sequence ID" value="ABU82553.1"/>
    <property type="molecule type" value="Genomic_DNA"/>
</dbReference>
<dbReference type="PANTHER" id="PTHR30176:SF3">
    <property type="entry name" value="FERREDOXIN-TYPE PROTEIN NAPH"/>
    <property type="match status" value="1"/>
</dbReference>
<dbReference type="InterPro" id="IPR051684">
    <property type="entry name" value="Electron_Trans/Redox"/>
</dbReference>
<keyword evidence="7" id="KW-1133">Transmembrane helix</keyword>
<dbReference type="InterPro" id="IPR017896">
    <property type="entry name" value="4Fe4S_Fe-S-bd"/>
</dbReference>
<dbReference type="eggNOG" id="arCOG02772">
    <property type="taxonomic scope" value="Archaea"/>
</dbReference>
<dbReference type="RefSeq" id="WP_012123517.1">
    <property type="nucleotide sequence ID" value="NC_009776.1"/>
</dbReference>
<dbReference type="PROSITE" id="PS00198">
    <property type="entry name" value="4FE4S_FER_1"/>
    <property type="match status" value="2"/>
</dbReference>
<dbReference type="GO" id="GO:0005886">
    <property type="term" value="C:plasma membrane"/>
    <property type="evidence" value="ECO:0007669"/>
    <property type="project" value="TreeGrafter"/>
</dbReference>
<evidence type="ECO:0000313" key="9">
    <source>
        <dbReference type="EMBL" id="ABU82553.1"/>
    </source>
</evidence>
<evidence type="ECO:0000259" key="8">
    <source>
        <dbReference type="PROSITE" id="PS51379"/>
    </source>
</evidence>
<keyword evidence="2" id="KW-0004">4Fe-4S</keyword>
<keyword evidence="4" id="KW-0249">Electron transport</keyword>
<evidence type="ECO:0000256" key="2">
    <source>
        <dbReference type="ARBA" id="ARBA00022485"/>
    </source>
</evidence>
<evidence type="ECO:0000256" key="1">
    <source>
        <dbReference type="ARBA" id="ARBA00022448"/>
    </source>
</evidence>
<evidence type="ECO:0000313" key="10">
    <source>
        <dbReference type="Proteomes" id="UP000000262"/>
    </source>
</evidence>
<organism evidence="9 10">
    <name type="scientific">Ignicoccus hospitalis (strain KIN4/I / DSM 18386 / JCM 14125)</name>
    <dbReference type="NCBI Taxonomy" id="453591"/>
    <lineage>
        <taxon>Archaea</taxon>
        <taxon>Thermoproteota</taxon>
        <taxon>Thermoprotei</taxon>
        <taxon>Desulfurococcales</taxon>
        <taxon>Desulfurococcaceae</taxon>
        <taxon>Ignicoccus</taxon>
    </lineage>
</organism>
<reference evidence="9 10" key="1">
    <citation type="journal article" date="2008" name="Genome Biol.">
        <title>A genomic analysis of the archaeal system Ignicoccus hospitalis-Nanoarchaeum equitans.</title>
        <authorList>
            <person name="Podar M."/>
            <person name="Anderson I."/>
            <person name="Makarova K.S."/>
            <person name="Elkins J.G."/>
            <person name="Ivanova N."/>
            <person name="Wall M.A."/>
            <person name="Lykidis A."/>
            <person name="Mavromatis K."/>
            <person name="Sun H."/>
            <person name="Hudson M.E."/>
            <person name="Chen W."/>
            <person name="Deciu C."/>
            <person name="Hutchison D."/>
            <person name="Eads J.R."/>
            <person name="Anderson A."/>
            <person name="Fernandes F."/>
            <person name="Szeto E."/>
            <person name="Lapidus A."/>
            <person name="Kyrpides N.C."/>
            <person name="Saier M.H.Jr."/>
            <person name="Richardson P.M."/>
            <person name="Rachel R."/>
            <person name="Huber H."/>
            <person name="Eisen J.A."/>
            <person name="Koonin E.V."/>
            <person name="Keller M."/>
            <person name="Stetter K.O."/>
        </authorList>
    </citation>
    <scope>NUCLEOTIDE SEQUENCE [LARGE SCALE GENOMIC DNA]</scope>
    <source>
        <strain evidence="10">KIN4/I / DSM 18386 / JCM 14125</strain>
    </source>
</reference>
<dbReference type="PANTHER" id="PTHR30176">
    <property type="entry name" value="FERREDOXIN-TYPE PROTEIN NAPH"/>
    <property type="match status" value="1"/>
</dbReference>
<evidence type="ECO:0000256" key="6">
    <source>
        <dbReference type="ARBA" id="ARBA00023014"/>
    </source>
</evidence>
<dbReference type="GO" id="GO:0046872">
    <property type="term" value="F:metal ion binding"/>
    <property type="evidence" value="ECO:0007669"/>
    <property type="project" value="UniProtKB-KW"/>
</dbReference>
<feature type="transmembrane region" description="Helical" evidence="7">
    <location>
        <begin position="101"/>
        <end position="130"/>
    </location>
</feature>
<gene>
    <name evidence="9" type="ordered locus">Igni_1377</name>
</gene>
<evidence type="ECO:0000256" key="7">
    <source>
        <dbReference type="SAM" id="Phobius"/>
    </source>
</evidence>
<accession>A8ACA1</accession>
<dbReference type="Proteomes" id="UP000000262">
    <property type="component" value="Chromosome"/>
</dbReference>
<feature type="domain" description="4Fe-4S ferredoxin-type" evidence="8">
    <location>
        <begin position="288"/>
        <end position="316"/>
    </location>
</feature>
<keyword evidence="5" id="KW-0408">Iron</keyword>
<keyword evidence="6" id="KW-0411">Iron-sulfur</keyword>
<keyword evidence="10" id="KW-1185">Reference proteome</keyword>
<feature type="transmembrane region" description="Helical" evidence="7">
    <location>
        <begin position="151"/>
        <end position="170"/>
    </location>
</feature>
<keyword evidence="3" id="KW-0479">Metal-binding</keyword>
<keyword evidence="1" id="KW-0813">Transport</keyword>
<protein>
    <submittedName>
        <fullName evidence="9">Putative nitrate reductase, subunit H</fullName>
    </submittedName>
</protein>
<feature type="transmembrane region" description="Helical" evidence="7">
    <location>
        <begin position="27"/>
        <end position="46"/>
    </location>
</feature>
<keyword evidence="7" id="KW-0812">Transmembrane</keyword>
<dbReference type="PROSITE" id="PS51379">
    <property type="entry name" value="4FE4S_FER_2"/>
    <property type="match status" value="2"/>
</dbReference>
<dbReference type="PhylomeDB" id="A8ACA1"/>
<evidence type="ECO:0000256" key="5">
    <source>
        <dbReference type="ARBA" id="ARBA00023004"/>
    </source>
</evidence>
<dbReference type="SUPFAM" id="SSF54862">
    <property type="entry name" value="4Fe-4S ferredoxins"/>
    <property type="match status" value="1"/>
</dbReference>